<dbReference type="EMBL" id="CH991545">
    <property type="protein sequence ID" value="EDQ91593.1"/>
    <property type="molecule type" value="Genomic_DNA"/>
</dbReference>
<organism evidence="2 3">
    <name type="scientific">Monosiga brevicollis</name>
    <name type="common">Choanoflagellate</name>
    <dbReference type="NCBI Taxonomy" id="81824"/>
    <lineage>
        <taxon>Eukaryota</taxon>
        <taxon>Choanoflagellata</taxon>
        <taxon>Craspedida</taxon>
        <taxon>Salpingoecidae</taxon>
        <taxon>Monosiga</taxon>
    </lineage>
</organism>
<feature type="region of interest" description="Disordered" evidence="1">
    <location>
        <begin position="98"/>
        <end position="126"/>
    </location>
</feature>
<evidence type="ECO:0000313" key="3">
    <source>
        <dbReference type="Proteomes" id="UP000001357"/>
    </source>
</evidence>
<proteinExistence type="predicted"/>
<accession>A9UU26</accession>
<name>A9UU26_MONBE</name>
<evidence type="ECO:0000313" key="2">
    <source>
        <dbReference type="EMBL" id="EDQ91593.1"/>
    </source>
</evidence>
<dbReference type="InParanoid" id="A9UU26"/>
<evidence type="ECO:0000256" key="1">
    <source>
        <dbReference type="SAM" id="MobiDB-lite"/>
    </source>
</evidence>
<sequence>MTKRVSTRNGKTLRIEWLNDKGEYHRSDDEPAVTIYNKDGSMGCQIWYQNGSILRNEDDPAFISYYPNGGVKEKNWVWRVDCDYDEDGNRYDFVRKPITPAPAPGKPITPTPAPAPGKPITPTPAPAPGDADAIKIFNGNLQRVVLWLQAGAQEKIRSAADGLMSMDADALAQAIKDGDADLQAAILTQKQVYSSEWRNKFGDYKNTLRSQYNAQQFKNAMKKVVSKSVADAKTDIVNQLTDMLTFVPSFHSKVPPSYEESVKEMVDSDFVQAVQSRVNGQYEMSVAVKHGHNGQWRSGKFLATSEPSIYIWSPDDYDDLEDDGEDFAEDFQAVDARIYFKLA</sequence>
<dbReference type="Proteomes" id="UP000001357">
    <property type="component" value="Unassembled WGS sequence"/>
</dbReference>
<dbReference type="KEGG" id="mbr:MONBRDRAFT_6501"/>
<gene>
    <name evidence="2" type="ORF">MONBRDRAFT_6501</name>
</gene>
<dbReference type="RefSeq" id="XP_001744015.1">
    <property type="nucleotide sequence ID" value="XM_001743963.1"/>
</dbReference>
<dbReference type="GeneID" id="5888942"/>
<protein>
    <submittedName>
        <fullName evidence="2">Uncharacterized protein</fullName>
    </submittedName>
</protein>
<reference evidence="2 3" key="1">
    <citation type="journal article" date="2008" name="Nature">
        <title>The genome of the choanoflagellate Monosiga brevicollis and the origin of metazoans.</title>
        <authorList>
            <consortium name="JGI Sequencing"/>
            <person name="King N."/>
            <person name="Westbrook M.J."/>
            <person name="Young S.L."/>
            <person name="Kuo A."/>
            <person name="Abedin M."/>
            <person name="Chapman J."/>
            <person name="Fairclough S."/>
            <person name="Hellsten U."/>
            <person name="Isogai Y."/>
            <person name="Letunic I."/>
            <person name="Marr M."/>
            <person name="Pincus D."/>
            <person name="Putnam N."/>
            <person name="Rokas A."/>
            <person name="Wright K.J."/>
            <person name="Zuzow R."/>
            <person name="Dirks W."/>
            <person name="Good M."/>
            <person name="Goodstein D."/>
            <person name="Lemons D."/>
            <person name="Li W."/>
            <person name="Lyons J.B."/>
            <person name="Morris A."/>
            <person name="Nichols S."/>
            <person name="Richter D.J."/>
            <person name="Salamov A."/>
            <person name="Bork P."/>
            <person name="Lim W.A."/>
            <person name="Manning G."/>
            <person name="Miller W.T."/>
            <person name="McGinnis W."/>
            <person name="Shapiro H."/>
            <person name="Tjian R."/>
            <person name="Grigoriev I.V."/>
            <person name="Rokhsar D."/>
        </authorList>
    </citation>
    <scope>NUCLEOTIDE SEQUENCE [LARGE SCALE GENOMIC DNA]</scope>
    <source>
        <strain evidence="3">MX1 / ATCC 50154</strain>
    </source>
</reference>
<keyword evidence="3" id="KW-1185">Reference proteome</keyword>
<dbReference type="AlphaFoldDB" id="A9UU26"/>
<feature type="compositionally biased region" description="Pro residues" evidence="1">
    <location>
        <begin position="99"/>
        <end position="126"/>
    </location>
</feature>